<keyword evidence="2" id="KW-1185">Reference proteome</keyword>
<dbReference type="EMBL" id="BAAAPE010000030">
    <property type="protein sequence ID" value="GAA2104371.1"/>
    <property type="molecule type" value="Genomic_DNA"/>
</dbReference>
<evidence type="ECO:0000313" key="1">
    <source>
        <dbReference type="EMBL" id="GAA2104371.1"/>
    </source>
</evidence>
<comment type="caution">
    <text evidence="1">The sequence shown here is derived from an EMBL/GenBank/DDBJ whole genome shotgun (WGS) entry which is preliminary data.</text>
</comment>
<sequence length="95" mass="10657">MAYVEERKRADGSVSYVVRWRAGGSRTGRQESEVFTEEPSAGQFRDLVNVHPFIEAEKQGSHSVKRACELLKVSRAAFYARRTGLPGRGRSATRN</sequence>
<protein>
    <recommendedName>
        <fullName evidence="3">DNA binding HTH domain-containing protein</fullName>
    </recommendedName>
</protein>
<accession>A0ABP5IQA0</accession>
<gene>
    <name evidence="1" type="ORF">GCM10009801_79950</name>
</gene>
<reference evidence="2" key="1">
    <citation type="journal article" date="2019" name="Int. J. Syst. Evol. Microbiol.">
        <title>The Global Catalogue of Microorganisms (GCM) 10K type strain sequencing project: providing services to taxonomists for standard genome sequencing and annotation.</title>
        <authorList>
            <consortium name="The Broad Institute Genomics Platform"/>
            <consortium name="The Broad Institute Genome Sequencing Center for Infectious Disease"/>
            <person name="Wu L."/>
            <person name="Ma J."/>
        </authorList>
    </citation>
    <scope>NUCLEOTIDE SEQUENCE [LARGE SCALE GENOMIC DNA]</scope>
    <source>
        <strain evidence="2">JCM 15478</strain>
    </source>
</reference>
<dbReference type="Proteomes" id="UP001500016">
    <property type="component" value="Unassembled WGS sequence"/>
</dbReference>
<dbReference type="RefSeq" id="WP_344535670.1">
    <property type="nucleotide sequence ID" value="NZ_BAAAPE010000030.1"/>
</dbReference>
<evidence type="ECO:0000313" key="2">
    <source>
        <dbReference type="Proteomes" id="UP001500016"/>
    </source>
</evidence>
<evidence type="ECO:0008006" key="3">
    <source>
        <dbReference type="Google" id="ProtNLM"/>
    </source>
</evidence>
<proteinExistence type="predicted"/>
<name>A0ABP5IQA0_9ACTN</name>
<organism evidence="1 2">
    <name type="scientific">Streptomyces albiaxialis</name>
    <dbReference type="NCBI Taxonomy" id="329523"/>
    <lineage>
        <taxon>Bacteria</taxon>
        <taxon>Bacillati</taxon>
        <taxon>Actinomycetota</taxon>
        <taxon>Actinomycetes</taxon>
        <taxon>Kitasatosporales</taxon>
        <taxon>Streptomycetaceae</taxon>
        <taxon>Streptomyces</taxon>
    </lineage>
</organism>